<reference evidence="2" key="1">
    <citation type="submission" date="2022-06" db="EMBL/GenBank/DDBJ databases">
        <title>Novel species in genus nocardia.</title>
        <authorList>
            <person name="Li F."/>
        </authorList>
    </citation>
    <scope>NUCLEOTIDE SEQUENCE</scope>
    <source>
        <strain evidence="2">CDC141</strain>
    </source>
</reference>
<proteinExistence type="predicted"/>
<protein>
    <submittedName>
        <fullName evidence="2">Alpha/beta hydrolase domain-containing protein</fullName>
    </submittedName>
</protein>
<organism evidence="2 3">
    <name type="scientific">Nocardia pulmonis</name>
    <dbReference type="NCBI Taxonomy" id="2951408"/>
    <lineage>
        <taxon>Bacteria</taxon>
        <taxon>Bacillati</taxon>
        <taxon>Actinomycetota</taxon>
        <taxon>Actinomycetes</taxon>
        <taxon>Mycobacteriales</taxon>
        <taxon>Nocardiaceae</taxon>
        <taxon>Nocardia</taxon>
    </lineage>
</organism>
<keyword evidence="2" id="KW-0378">Hydrolase</keyword>
<evidence type="ECO:0000259" key="1">
    <source>
        <dbReference type="Pfam" id="PF20091"/>
    </source>
</evidence>
<dbReference type="GO" id="GO:0016787">
    <property type="term" value="F:hydrolase activity"/>
    <property type="evidence" value="ECO:0007669"/>
    <property type="project" value="UniProtKB-KW"/>
</dbReference>
<dbReference type="Pfam" id="PF20091">
    <property type="entry name" value="Abhydrolase_10"/>
    <property type="match status" value="1"/>
</dbReference>
<name>A0A9X2E7N5_9NOCA</name>
<dbReference type="AlphaFoldDB" id="A0A9X2E7N5"/>
<gene>
    <name evidence="2" type="ORF">NDR86_16625</name>
</gene>
<accession>A0A9X2E7N5</accession>
<evidence type="ECO:0000313" key="3">
    <source>
        <dbReference type="Proteomes" id="UP001139157"/>
    </source>
</evidence>
<feature type="domain" description="Alpha/beta hydrolase" evidence="1">
    <location>
        <begin position="88"/>
        <end position="425"/>
    </location>
</feature>
<evidence type="ECO:0000313" key="2">
    <source>
        <dbReference type="EMBL" id="MCM6775100.1"/>
    </source>
</evidence>
<keyword evidence="3" id="KW-1185">Reference proteome</keyword>
<dbReference type="EMBL" id="JAMRXG010000006">
    <property type="protein sequence ID" value="MCM6775100.1"/>
    <property type="molecule type" value="Genomic_DNA"/>
</dbReference>
<dbReference type="Proteomes" id="UP001139157">
    <property type="component" value="Unassembled WGS sequence"/>
</dbReference>
<sequence length="432" mass="47182">MPGLSGFFRFASYPTADVEDPDAVLTVRTSPNGERTVIPRDAWHFTDSTHIELDGGFQPYHWYELYYRTHRAPVAGCGLLAIRDIVSHLRSQGFERAFGFGVSQCGRLLRQFLWEGLNLDESGNQVFDGVFAHVASGARGEFNHRYAQPSLTGVDGFAALPPFDSTALLARQRESGGVPKVVLTNSASEYWRGDGSLVHVDPVTGDDLPEDPDVRVYALAGTDHFGPNPIKEIMPGANPPHDLDPQPILRALLIALRQWVIDGQAPPPSRVPRVGDGTAVPAAKVLAQFDHVPRPDADALPRPYRLDLGPDADRGIGRWPVEYGDPYLSLVPAVDEDGNEVAGVRLPEVAAPLAVYTGWNPRRAVDGLPNVLYERLGSKLPFPPGRPTITDRYSTRHAYAAAVRAAANALVRERLLLAGDVETVVERAVRAY</sequence>
<dbReference type="InterPro" id="IPR045394">
    <property type="entry name" value="Abhydrolase_dom"/>
</dbReference>
<comment type="caution">
    <text evidence="2">The sequence shown here is derived from an EMBL/GenBank/DDBJ whole genome shotgun (WGS) entry which is preliminary data.</text>
</comment>